<comment type="caution">
    <text evidence="2">The sequence shown here is derived from an EMBL/GenBank/DDBJ whole genome shotgun (WGS) entry which is preliminary data.</text>
</comment>
<evidence type="ECO:0000259" key="1">
    <source>
        <dbReference type="Pfam" id="PF08501"/>
    </source>
</evidence>
<dbReference type="PANTHER" id="PTHR21089:SF1">
    <property type="entry name" value="BIFUNCTIONAL 3-DEHYDROQUINATE DEHYDRATASE_SHIKIMATE DEHYDROGENASE, CHLOROPLASTIC"/>
    <property type="match status" value="1"/>
</dbReference>
<gene>
    <name evidence="2" type="primary">aroE_37</name>
    <name evidence="2" type="ORF">SDC9_92488</name>
</gene>
<dbReference type="SUPFAM" id="SSF51735">
    <property type="entry name" value="NAD(P)-binding Rossmann-fold domains"/>
    <property type="match status" value="1"/>
</dbReference>
<accession>A0A644ZYK7</accession>
<dbReference type="PANTHER" id="PTHR21089">
    <property type="entry name" value="SHIKIMATE DEHYDROGENASE"/>
    <property type="match status" value="1"/>
</dbReference>
<organism evidence="2">
    <name type="scientific">bioreactor metagenome</name>
    <dbReference type="NCBI Taxonomy" id="1076179"/>
    <lineage>
        <taxon>unclassified sequences</taxon>
        <taxon>metagenomes</taxon>
        <taxon>ecological metagenomes</taxon>
    </lineage>
</organism>
<evidence type="ECO:0000313" key="2">
    <source>
        <dbReference type="EMBL" id="MPM45796.1"/>
    </source>
</evidence>
<dbReference type="GO" id="GO:0005829">
    <property type="term" value="C:cytosol"/>
    <property type="evidence" value="ECO:0007669"/>
    <property type="project" value="TreeGrafter"/>
</dbReference>
<dbReference type="GO" id="GO:0019632">
    <property type="term" value="P:shikimate metabolic process"/>
    <property type="evidence" value="ECO:0007669"/>
    <property type="project" value="TreeGrafter"/>
</dbReference>
<keyword evidence="2" id="KW-0560">Oxidoreductase</keyword>
<name>A0A644ZYK7_9ZZZZ</name>
<sequence length="247" mass="28163">MRTYGLIGFPLQHSFSSKFFTEKFAREGIDAEYLDFEIEDILQIREVILSNPYLCGLNVTIPYKEQVIPFLNEITPEAQKIGAVNTIKIEREYHLTGYNTDYVGFKSSIEPLIRPGLHQKALILGTGGASKAVRQAFEDMGIGWKYVSRTGANDRFSYNEIDEDILHEYKIIVNCSPVGTFPKTDECPDIPYRFLTRGHLLYDLVYNPPETLFLKKGKTQGATVKNGAEMLELQALAAWEIWTHTKR</sequence>
<dbReference type="GO" id="GO:0009423">
    <property type="term" value="P:chorismate biosynthetic process"/>
    <property type="evidence" value="ECO:0007669"/>
    <property type="project" value="TreeGrafter"/>
</dbReference>
<dbReference type="EMBL" id="VSSQ01011017">
    <property type="protein sequence ID" value="MPM45796.1"/>
    <property type="molecule type" value="Genomic_DNA"/>
</dbReference>
<dbReference type="InterPro" id="IPR022893">
    <property type="entry name" value="Shikimate_DH_fam"/>
</dbReference>
<reference evidence="2" key="1">
    <citation type="submission" date="2019-08" db="EMBL/GenBank/DDBJ databases">
        <authorList>
            <person name="Kucharzyk K."/>
            <person name="Murdoch R.W."/>
            <person name="Higgins S."/>
            <person name="Loffler F."/>
        </authorList>
    </citation>
    <scope>NUCLEOTIDE SEQUENCE</scope>
</reference>
<dbReference type="InterPro" id="IPR036291">
    <property type="entry name" value="NAD(P)-bd_dom_sf"/>
</dbReference>
<dbReference type="CDD" id="cd01065">
    <property type="entry name" value="NAD_bind_Shikimate_DH"/>
    <property type="match status" value="1"/>
</dbReference>
<dbReference type="Gene3D" id="3.40.50.10860">
    <property type="entry name" value="Leucine Dehydrogenase, chain A, domain 1"/>
    <property type="match status" value="1"/>
</dbReference>
<dbReference type="Pfam" id="PF08501">
    <property type="entry name" value="Shikimate_dh_N"/>
    <property type="match status" value="1"/>
</dbReference>
<dbReference type="SUPFAM" id="SSF53223">
    <property type="entry name" value="Aminoacid dehydrogenase-like, N-terminal domain"/>
    <property type="match status" value="1"/>
</dbReference>
<protein>
    <submittedName>
        <fullName evidence="2">Shikimate dehydrogenase (NADP(+))</fullName>
        <ecNumber evidence="2">1.1.1.25</ecNumber>
    </submittedName>
</protein>
<dbReference type="GO" id="GO:0050661">
    <property type="term" value="F:NADP binding"/>
    <property type="evidence" value="ECO:0007669"/>
    <property type="project" value="TreeGrafter"/>
</dbReference>
<feature type="domain" description="Shikimate dehydrogenase substrate binding N-terminal" evidence="1">
    <location>
        <begin position="6"/>
        <end position="87"/>
    </location>
</feature>
<proteinExistence type="predicted"/>
<dbReference type="Gene3D" id="3.40.50.720">
    <property type="entry name" value="NAD(P)-binding Rossmann-like Domain"/>
    <property type="match status" value="1"/>
</dbReference>
<dbReference type="EC" id="1.1.1.25" evidence="2"/>
<dbReference type="InterPro" id="IPR013708">
    <property type="entry name" value="Shikimate_DH-bd_N"/>
</dbReference>
<dbReference type="GO" id="GO:0004764">
    <property type="term" value="F:shikimate 3-dehydrogenase (NADP+) activity"/>
    <property type="evidence" value="ECO:0007669"/>
    <property type="project" value="UniProtKB-EC"/>
</dbReference>
<dbReference type="AlphaFoldDB" id="A0A644ZYK7"/>
<dbReference type="InterPro" id="IPR046346">
    <property type="entry name" value="Aminoacid_DH-like_N_sf"/>
</dbReference>